<dbReference type="InterPro" id="IPR023393">
    <property type="entry name" value="START-like_dom_sf"/>
</dbReference>
<protein>
    <submittedName>
        <fullName evidence="1">Uncharacterized protein YndB with AHSA1/START domain</fullName>
    </submittedName>
</protein>
<organism evidence="1 2">
    <name type="scientific">Phenylobacterium haematophilum</name>
    <dbReference type="NCBI Taxonomy" id="98513"/>
    <lineage>
        <taxon>Bacteria</taxon>
        <taxon>Pseudomonadati</taxon>
        <taxon>Pseudomonadota</taxon>
        <taxon>Alphaproteobacteria</taxon>
        <taxon>Caulobacterales</taxon>
        <taxon>Caulobacteraceae</taxon>
        <taxon>Phenylobacterium</taxon>
    </lineage>
</organism>
<name>A0A840A647_9CAUL</name>
<dbReference type="RefSeq" id="WP_183775751.1">
    <property type="nucleotide sequence ID" value="NZ_JACIDK010000006.1"/>
</dbReference>
<reference evidence="1 2" key="1">
    <citation type="submission" date="2020-08" db="EMBL/GenBank/DDBJ databases">
        <title>Genomic Encyclopedia of Type Strains, Phase IV (KMG-IV): sequencing the most valuable type-strain genomes for metagenomic binning, comparative biology and taxonomic classification.</title>
        <authorList>
            <person name="Goeker M."/>
        </authorList>
    </citation>
    <scope>NUCLEOTIDE SEQUENCE [LARGE SCALE GENOMIC DNA]</scope>
    <source>
        <strain evidence="1 2">DSM 21793</strain>
    </source>
</reference>
<dbReference type="EMBL" id="JACIDK010000006">
    <property type="protein sequence ID" value="MBB3892822.1"/>
    <property type="molecule type" value="Genomic_DNA"/>
</dbReference>
<dbReference type="SUPFAM" id="SSF55961">
    <property type="entry name" value="Bet v1-like"/>
    <property type="match status" value="1"/>
</dbReference>
<accession>A0A840A647</accession>
<evidence type="ECO:0000313" key="2">
    <source>
        <dbReference type="Proteomes" id="UP000530564"/>
    </source>
</evidence>
<proteinExistence type="predicted"/>
<dbReference type="InterPro" id="IPR019587">
    <property type="entry name" value="Polyketide_cyclase/dehydratase"/>
</dbReference>
<dbReference type="Gene3D" id="3.30.530.20">
    <property type="match status" value="1"/>
</dbReference>
<comment type="caution">
    <text evidence="1">The sequence shown here is derived from an EMBL/GenBank/DDBJ whole genome shotgun (WGS) entry which is preliminary data.</text>
</comment>
<gene>
    <name evidence="1" type="ORF">GGQ61_003560</name>
</gene>
<keyword evidence="2" id="KW-1185">Reference proteome</keyword>
<dbReference type="Pfam" id="PF10604">
    <property type="entry name" value="Polyketide_cyc2"/>
    <property type="match status" value="1"/>
</dbReference>
<evidence type="ECO:0000313" key="1">
    <source>
        <dbReference type="EMBL" id="MBB3892822.1"/>
    </source>
</evidence>
<sequence>MLVLDAERDVRAPVGAVWRALADYRRYPKWTGAAILLQDPARPGELVYRIRVRTPGRDERAWSFPGRETTREPLRAIGWRFGMALVFRLDIGFETSARGGMTHVRHVVRITGLVTVLRPALLRRIFEPVVETMLRDLEAEARRRQRRGA</sequence>
<dbReference type="AlphaFoldDB" id="A0A840A647"/>
<dbReference type="Proteomes" id="UP000530564">
    <property type="component" value="Unassembled WGS sequence"/>
</dbReference>